<comment type="cofactor">
    <cofactor evidence="3">
        <name>Co(2+)</name>
        <dbReference type="ChEBI" id="CHEBI:48828"/>
    </cofactor>
</comment>
<gene>
    <name evidence="9" type="ORF">BVC71_05505</name>
</gene>
<evidence type="ECO:0000313" key="10">
    <source>
        <dbReference type="Proteomes" id="UP000194664"/>
    </source>
</evidence>
<evidence type="ECO:0000256" key="5">
    <source>
        <dbReference type="ARBA" id="ARBA00012964"/>
    </source>
</evidence>
<accession>A0A251X2T7</accession>
<comment type="subunit">
    <text evidence="4">Homodimer.</text>
</comment>
<evidence type="ECO:0000256" key="3">
    <source>
        <dbReference type="ARBA" id="ARBA00001941"/>
    </source>
</evidence>
<comment type="cofactor">
    <cofactor evidence="2">
        <name>Mn(2+)</name>
        <dbReference type="ChEBI" id="CHEBI:29035"/>
    </cofactor>
</comment>
<keyword evidence="10" id="KW-1185">Reference proteome</keyword>
<feature type="domain" description="HD/PDEase" evidence="8">
    <location>
        <begin position="222"/>
        <end position="340"/>
    </location>
</feature>
<sequence>MNPIAAKIAFLTEADRLKNVIRANNVIDGSRQENSAEHSWHVALYALVFAPYAAPDVDVDRAIAMLLVHDIVEIDAGDHPIHLDHDQAAIELAERAAADRIFGLLPFPMAIEYRALWDEFESGTTATARFAKMIDTIHPVYQTLCSSNPDQTHIEIVRANVTSGRAEILRTHWPMVHDHIVGLLNKEPITAPTDFTLRLSFAVETCKLKHINRATLLCDGSRRENSGEHSWHIALYALTMAPIAHAPVSVGRVVRMLLLHDIVEIDAGDAPIHGDYDPAEMAAKEQAAADRLFGLLPRDQGAELRDLWTEFEDAKTTDAIYAKSVDRVQPLISNLVGDGGSWREYNVSYYQLVSRVGAKIQRGAPELWTEMDKRIRSHPWFVAEFD</sequence>
<protein>
    <recommendedName>
        <fullName evidence="5">5'-deoxynucleotidase</fullName>
        <ecNumber evidence="5">3.1.3.89</ecNumber>
    </recommendedName>
</protein>
<name>A0A251X2T7_9RHOB</name>
<evidence type="ECO:0000256" key="2">
    <source>
        <dbReference type="ARBA" id="ARBA00001936"/>
    </source>
</evidence>
<dbReference type="EMBL" id="MSPP01000001">
    <property type="protein sequence ID" value="OUD10922.1"/>
    <property type="molecule type" value="Genomic_DNA"/>
</dbReference>
<dbReference type="PANTHER" id="PTHR11845">
    <property type="entry name" value="5'-DEOXYNUCLEOTIDASE HDDC2"/>
    <property type="match status" value="1"/>
</dbReference>
<dbReference type="Proteomes" id="UP000194664">
    <property type="component" value="Unassembled WGS sequence"/>
</dbReference>
<dbReference type="Pfam" id="PF13023">
    <property type="entry name" value="HD_3"/>
    <property type="match status" value="2"/>
</dbReference>
<dbReference type="InterPro" id="IPR003607">
    <property type="entry name" value="HD/PDEase_dom"/>
</dbReference>
<evidence type="ECO:0000256" key="6">
    <source>
        <dbReference type="ARBA" id="ARBA00022723"/>
    </source>
</evidence>
<dbReference type="RefSeq" id="WP_086450563.1">
    <property type="nucleotide sequence ID" value="NZ_MSPP01000001.1"/>
</dbReference>
<proteinExistence type="predicted"/>
<feature type="domain" description="HD/PDEase" evidence="8">
    <location>
        <begin position="31"/>
        <end position="149"/>
    </location>
</feature>
<dbReference type="InterPro" id="IPR006674">
    <property type="entry name" value="HD_domain"/>
</dbReference>
<dbReference type="AlphaFoldDB" id="A0A251X2T7"/>
<evidence type="ECO:0000256" key="4">
    <source>
        <dbReference type="ARBA" id="ARBA00011738"/>
    </source>
</evidence>
<dbReference type="GO" id="GO:0046872">
    <property type="term" value="F:metal ion binding"/>
    <property type="evidence" value="ECO:0007669"/>
    <property type="project" value="UniProtKB-KW"/>
</dbReference>
<evidence type="ECO:0000259" key="8">
    <source>
        <dbReference type="SMART" id="SM00471"/>
    </source>
</evidence>
<dbReference type="GO" id="GO:0005737">
    <property type="term" value="C:cytoplasm"/>
    <property type="evidence" value="ECO:0007669"/>
    <property type="project" value="TreeGrafter"/>
</dbReference>
<dbReference type="Gene3D" id="1.10.3210.10">
    <property type="entry name" value="Hypothetical protein af1432"/>
    <property type="match status" value="2"/>
</dbReference>
<comment type="catalytic activity">
    <reaction evidence="1">
        <text>a 2'-deoxyribonucleoside 5'-phosphate + H2O = a 2'-deoxyribonucleoside + phosphate</text>
        <dbReference type="Rhea" id="RHEA:36167"/>
        <dbReference type="ChEBI" id="CHEBI:15377"/>
        <dbReference type="ChEBI" id="CHEBI:18274"/>
        <dbReference type="ChEBI" id="CHEBI:43474"/>
        <dbReference type="ChEBI" id="CHEBI:65317"/>
        <dbReference type="EC" id="3.1.3.89"/>
    </reaction>
</comment>
<reference evidence="9 10" key="1">
    <citation type="submission" date="2016-12" db="EMBL/GenBank/DDBJ databases">
        <title>The draft genome sequence of HSLHS2.</title>
        <authorList>
            <person name="Hu D."/>
            <person name="Wang L."/>
            <person name="Shao Z."/>
        </authorList>
    </citation>
    <scope>NUCLEOTIDE SEQUENCE [LARGE SCALE GENOMIC DNA]</scope>
    <source>
        <strain evidence="9">MCCC 1A06712</strain>
    </source>
</reference>
<organism evidence="9 10">
    <name type="scientific">Marivivens niveibacter</name>
    <dbReference type="NCBI Taxonomy" id="1930667"/>
    <lineage>
        <taxon>Bacteria</taxon>
        <taxon>Pseudomonadati</taxon>
        <taxon>Pseudomonadota</taxon>
        <taxon>Alphaproteobacteria</taxon>
        <taxon>Rhodobacterales</taxon>
        <taxon>Paracoccaceae</taxon>
        <taxon>Marivivens group</taxon>
        <taxon>Marivivens</taxon>
    </lineage>
</organism>
<keyword evidence="6" id="KW-0479">Metal-binding</keyword>
<evidence type="ECO:0000256" key="1">
    <source>
        <dbReference type="ARBA" id="ARBA00001638"/>
    </source>
</evidence>
<keyword evidence="7 9" id="KW-0378">Hydrolase</keyword>
<dbReference type="OrthoDB" id="9796032at2"/>
<comment type="caution">
    <text evidence="9">The sequence shown here is derived from an EMBL/GenBank/DDBJ whole genome shotgun (WGS) entry which is preliminary data.</text>
</comment>
<dbReference type="EC" id="3.1.3.89" evidence="5"/>
<dbReference type="SMART" id="SM00471">
    <property type="entry name" value="HDc"/>
    <property type="match status" value="2"/>
</dbReference>
<dbReference type="PANTHER" id="PTHR11845:SF13">
    <property type="entry name" value="5'-DEOXYNUCLEOTIDASE HDDC2"/>
    <property type="match status" value="1"/>
</dbReference>
<dbReference type="SUPFAM" id="SSF109604">
    <property type="entry name" value="HD-domain/PDEase-like"/>
    <property type="match status" value="2"/>
</dbReference>
<dbReference type="InterPro" id="IPR039356">
    <property type="entry name" value="YfbR/HDDC2"/>
</dbReference>
<evidence type="ECO:0000313" key="9">
    <source>
        <dbReference type="EMBL" id="OUD10922.1"/>
    </source>
</evidence>
<dbReference type="GO" id="GO:0002953">
    <property type="term" value="F:5'-deoxynucleotidase activity"/>
    <property type="evidence" value="ECO:0007669"/>
    <property type="project" value="UniProtKB-EC"/>
</dbReference>
<evidence type="ECO:0000256" key="7">
    <source>
        <dbReference type="ARBA" id="ARBA00022801"/>
    </source>
</evidence>